<dbReference type="Proteomes" id="UP001057402">
    <property type="component" value="Chromosome 1"/>
</dbReference>
<protein>
    <submittedName>
        <fullName evidence="1">Uncharacterized protein</fullName>
    </submittedName>
</protein>
<reference evidence="2" key="1">
    <citation type="journal article" date="2023" name="Front. Plant Sci.">
        <title>Chromosomal-level genome assembly of Melastoma candidum provides insights into trichome evolution.</title>
        <authorList>
            <person name="Zhong Y."/>
            <person name="Wu W."/>
            <person name="Sun C."/>
            <person name="Zou P."/>
            <person name="Liu Y."/>
            <person name="Dai S."/>
            <person name="Zhou R."/>
        </authorList>
    </citation>
    <scope>NUCLEOTIDE SEQUENCE [LARGE SCALE GENOMIC DNA]</scope>
</reference>
<proteinExistence type="predicted"/>
<gene>
    <name evidence="1" type="ORF">MLD38_000483</name>
</gene>
<comment type="caution">
    <text evidence="1">The sequence shown here is derived from an EMBL/GenBank/DDBJ whole genome shotgun (WGS) entry which is preliminary data.</text>
</comment>
<sequence>MIPQPSALSLSDNSPPTSCNESGISVAFTTLEINPQMHRGGSAGDQMNFSASTSSNVCYPSAVPLAAPRVPGVPINYGLPPSSAALIQQHSCLWRFL</sequence>
<name>A0ACB9SA05_9MYRT</name>
<keyword evidence="2" id="KW-1185">Reference proteome</keyword>
<accession>A0ACB9SA05</accession>
<evidence type="ECO:0000313" key="1">
    <source>
        <dbReference type="EMBL" id="KAI4388123.1"/>
    </source>
</evidence>
<evidence type="ECO:0000313" key="2">
    <source>
        <dbReference type="Proteomes" id="UP001057402"/>
    </source>
</evidence>
<dbReference type="EMBL" id="CM042880">
    <property type="protein sequence ID" value="KAI4388123.1"/>
    <property type="molecule type" value="Genomic_DNA"/>
</dbReference>
<organism evidence="1 2">
    <name type="scientific">Melastoma candidum</name>
    <dbReference type="NCBI Taxonomy" id="119954"/>
    <lineage>
        <taxon>Eukaryota</taxon>
        <taxon>Viridiplantae</taxon>
        <taxon>Streptophyta</taxon>
        <taxon>Embryophyta</taxon>
        <taxon>Tracheophyta</taxon>
        <taxon>Spermatophyta</taxon>
        <taxon>Magnoliopsida</taxon>
        <taxon>eudicotyledons</taxon>
        <taxon>Gunneridae</taxon>
        <taxon>Pentapetalae</taxon>
        <taxon>rosids</taxon>
        <taxon>malvids</taxon>
        <taxon>Myrtales</taxon>
        <taxon>Melastomataceae</taxon>
        <taxon>Melastomatoideae</taxon>
        <taxon>Melastomateae</taxon>
        <taxon>Melastoma</taxon>
    </lineage>
</organism>